<keyword evidence="9" id="KW-1185">Reference proteome</keyword>
<dbReference type="EMBL" id="AOHV01000002">
    <property type="protein sequence ID" value="ELY41730.1"/>
    <property type="molecule type" value="Genomic_DNA"/>
</dbReference>
<evidence type="ECO:0000256" key="3">
    <source>
        <dbReference type="ARBA" id="ARBA00023027"/>
    </source>
</evidence>
<dbReference type="EMBL" id="CP002064">
    <property type="protein sequence ID" value="ADJ17115.1"/>
    <property type="molecule type" value="Genomic_DNA"/>
</dbReference>
<dbReference type="Proteomes" id="UP000011645">
    <property type="component" value="Unassembled WGS sequence"/>
</dbReference>
<geneLocation type="plasmid" evidence="6 8">
    <name>2</name>
</geneLocation>
<protein>
    <recommendedName>
        <fullName evidence="4">Probable deoxyhypusine synthase</fullName>
    </recommendedName>
</protein>
<evidence type="ECO:0000313" key="6">
    <source>
        <dbReference type="EMBL" id="ADJ17115.1"/>
    </source>
</evidence>
<dbReference type="NCBIfam" id="NF003052">
    <property type="entry name" value="PRK03971.1"/>
    <property type="match status" value="1"/>
</dbReference>
<evidence type="ECO:0000313" key="7">
    <source>
        <dbReference type="EMBL" id="ELY41730.1"/>
    </source>
</evidence>
<evidence type="ECO:0000313" key="8">
    <source>
        <dbReference type="Proteomes" id="UP000000390"/>
    </source>
</evidence>
<dbReference type="PANTHER" id="PTHR11703:SF0">
    <property type="entry name" value="DEOXYHYPUSINE SYNTHASE"/>
    <property type="match status" value="1"/>
</dbReference>
<dbReference type="GO" id="GO:0034038">
    <property type="term" value="F:deoxyhypusine synthase activity"/>
    <property type="evidence" value="ECO:0007669"/>
    <property type="project" value="TreeGrafter"/>
</dbReference>
<dbReference type="InterPro" id="IPR002773">
    <property type="entry name" value="Deoxyhypusine_synthase"/>
</dbReference>
<dbReference type="KEGG" id="hje:HacjB3_18878"/>
<dbReference type="PANTHER" id="PTHR11703">
    <property type="entry name" value="DEOXYHYPUSINE SYNTHASE"/>
    <property type="match status" value="1"/>
</dbReference>
<dbReference type="SUPFAM" id="SSF52467">
    <property type="entry name" value="DHS-like NAD/FAD-binding domain"/>
    <property type="match status" value="1"/>
</dbReference>
<evidence type="ECO:0000256" key="5">
    <source>
        <dbReference type="ARBA" id="ARBA00043952"/>
    </source>
</evidence>
<comment type="similarity">
    <text evidence="2">Belongs to the deoxyhypusine synthase family.</text>
</comment>
<dbReference type="InterPro" id="IPR036982">
    <property type="entry name" value="Deoxyhypusine_synthase_sf"/>
</dbReference>
<evidence type="ECO:0000256" key="4">
    <source>
        <dbReference type="ARBA" id="ARBA00039467"/>
    </source>
</evidence>
<dbReference type="FunFam" id="3.40.910.10:FF:000010">
    <property type="entry name" value="Deoxyhypusine synthase"/>
    <property type="match status" value="1"/>
</dbReference>
<reference evidence="6 8" key="1">
    <citation type="journal article" date="2010" name="J. Bacteriol.">
        <title>Complete genome sequence of Halalkalicoccus jeotgali B3(T), an extremely halophilic archaeon.</title>
        <authorList>
            <person name="Roh S.W."/>
            <person name="Nam Y.D."/>
            <person name="Nam S.H."/>
            <person name="Choi S.H."/>
            <person name="Park H.S."/>
            <person name="Bae J.W."/>
        </authorList>
    </citation>
    <scope>NUCLEOTIDE SEQUENCE [LARGE SCALE GENOMIC DNA]</scope>
    <source>
        <strain evidence="6">B3</strain>
        <strain evidence="8">DSM 18796 / CECT 7217 / JCM 14584 / KCTC 4019 / B3</strain>
        <plasmid evidence="8">2</plasmid>
    </source>
</reference>
<dbReference type="HOGENOM" id="CLU_039781_1_0_2"/>
<organism evidence="6 8">
    <name type="scientific">Halalkalicoccus jeotgali (strain DSM 18796 / CECT 7217 / JCM 14584 / KCTC 4019 / B3)</name>
    <dbReference type="NCBI Taxonomy" id="795797"/>
    <lineage>
        <taxon>Archaea</taxon>
        <taxon>Methanobacteriati</taxon>
        <taxon>Methanobacteriota</taxon>
        <taxon>Stenosarchaea group</taxon>
        <taxon>Halobacteria</taxon>
        <taxon>Halobacteriales</taxon>
        <taxon>Halococcaceae</taxon>
        <taxon>Halalkalicoccus</taxon>
    </lineage>
</organism>
<sequence>MLDLCVSRIGDQSRTIQTGILLIAGMDEESHDHVVPGSDEELTTPDVQGYDFRGEFDFQKMLEAYATTGFQATQLAEAIDIAEQMQDADATIYLTCTSNIISSGLREVVAYLVREGYVDVLITTAGSLAEDVIKTAKPFKMGEWDADEAALREQGINRLGNLFVPSDRYVWLEEYLYDFFEEFFADEKVRTPTAFARELGETLDDPNSILKQAADNDVPVYCPALTDAEVGNFLYYYRQGYDSEVGIEILDDYDSLIEDGMLADTTGLIAVGGGVPKHHAIMTNLFRGGADYVVYISTGMEGDGSLSGAPPNEAVSWGKIKDDERTNYTQVEAEATLVFPLLVAGAFSE</sequence>
<name>D8JCK8_HALJB</name>
<proteinExistence type="inferred from homology"/>
<dbReference type="Gene3D" id="3.40.910.10">
    <property type="entry name" value="Deoxyhypusine synthase"/>
    <property type="match status" value="1"/>
</dbReference>
<dbReference type="InterPro" id="IPR029035">
    <property type="entry name" value="DHS-like_NAD/FAD-binding_dom"/>
</dbReference>
<comment type="pathway">
    <text evidence="5">Protein modification.</text>
</comment>
<keyword evidence="6" id="KW-0614">Plasmid</keyword>
<dbReference type="PATRIC" id="fig|795797.18.peg.3652"/>
<evidence type="ECO:0000256" key="1">
    <source>
        <dbReference type="ARBA" id="ARBA00002823"/>
    </source>
</evidence>
<dbReference type="Pfam" id="PF01916">
    <property type="entry name" value="DS"/>
    <property type="match status" value="1"/>
</dbReference>
<keyword evidence="6" id="KW-0808">Transferase</keyword>
<dbReference type="Proteomes" id="UP000000390">
    <property type="component" value="Plasmid 2"/>
</dbReference>
<evidence type="ECO:0000256" key="2">
    <source>
        <dbReference type="ARBA" id="ARBA00009892"/>
    </source>
</evidence>
<dbReference type="AlphaFoldDB" id="D8JCK8"/>
<dbReference type="GO" id="GO:0005737">
    <property type="term" value="C:cytoplasm"/>
    <property type="evidence" value="ECO:0007669"/>
    <property type="project" value="TreeGrafter"/>
</dbReference>
<keyword evidence="3" id="KW-0520">NAD</keyword>
<accession>D8JCK8</accession>
<gene>
    <name evidence="6" type="ordered locus">HacjB3_18878</name>
    <name evidence="7" type="ORF">C497_00545</name>
</gene>
<dbReference type="eggNOG" id="arCOG04142">
    <property type="taxonomic scope" value="Archaea"/>
</dbReference>
<comment type="function">
    <text evidence="1">Catalyzes the NAD-dependent oxidative cleavage of spermidine and the subsequent transfer of the butylamine moiety of spermidine to the epsilon-amino group of a specific lysine residue of the eIF-5A precursor protein to form the intermediate deoxyhypusine residue.</text>
</comment>
<reference evidence="7 9" key="2">
    <citation type="journal article" date="2014" name="PLoS Genet.">
        <title>Phylogenetically driven sequencing of extremely halophilic archaea reveals strategies for static and dynamic osmo-response.</title>
        <authorList>
            <person name="Becker E.A."/>
            <person name="Seitzer P.M."/>
            <person name="Tritt A."/>
            <person name="Larsen D."/>
            <person name="Krusor M."/>
            <person name="Yao A.I."/>
            <person name="Wu D."/>
            <person name="Madern D."/>
            <person name="Eisen J.A."/>
            <person name="Darling A.E."/>
            <person name="Facciotti M.T."/>
        </authorList>
    </citation>
    <scope>NUCLEOTIDE SEQUENCE [LARGE SCALE GENOMIC DNA]</scope>
    <source>
        <strain evidence="7">B3</strain>
        <strain evidence="9">DSM 18796 / CECT 7217 / JCM 14584 / KCTC 4019 / B3</strain>
    </source>
</reference>
<evidence type="ECO:0000313" key="9">
    <source>
        <dbReference type="Proteomes" id="UP000011645"/>
    </source>
</evidence>